<gene>
    <name evidence="1" type="ORF">MLAC_34840</name>
</gene>
<dbReference type="Proteomes" id="UP000466396">
    <property type="component" value="Chromosome"/>
</dbReference>
<organism evidence="1 2">
    <name type="scientific">Mycobacterium lacus</name>
    <dbReference type="NCBI Taxonomy" id="169765"/>
    <lineage>
        <taxon>Bacteria</taxon>
        <taxon>Bacillati</taxon>
        <taxon>Actinomycetota</taxon>
        <taxon>Actinomycetes</taxon>
        <taxon>Mycobacteriales</taxon>
        <taxon>Mycobacteriaceae</taxon>
        <taxon>Mycobacterium</taxon>
    </lineage>
</organism>
<dbReference type="AlphaFoldDB" id="A0A1X1YRK0"/>
<accession>A0A1X1YRK0</accession>
<sequence>MIDWAEAAPGLFVFCAVLAFSRWRFVRFAADQKASTTLAMIAEALAAIGGVPAKVLADRTGCLKGGVVANVVVRPHGPVCPFRHALRFPPGLV</sequence>
<protein>
    <submittedName>
        <fullName evidence="1">Uncharacterized protein</fullName>
    </submittedName>
</protein>
<dbReference type="KEGG" id="mlj:MLAC_34840"/>
<keyword evidence="2" id="KW-1185">Reference proteome</keyword>
<dbReference type="EMBL" id="AP022581">
    <property type="protein sequence ID" value="BBX98190.1"/>
    <property type="molecule type" value="Genomic_DNA"/>
</dbReference>
<name>A0A1X1YRK0_9MYCO</name>
<evidence type="ECO:0000313" key="1">
    <source>
        <dbReference type="EMBL" id="BBX98190.1"/>
    </source>
</evidence>
<evidence type="ECO:0000313" key="2">
    <source>
        <dbReference type="Proteomes" id="UP000466396"/>
    </source>
</evidence>
<proteinExistence type="predicted"/>
<reference evidence="1 2" key="1">
    <citation type="journal article" date="2019" name="Emerg. Microbes Infect.">
        <title>Comprehensive subspecies identification of 175 nontuberculous mycobacteria species based on 7547 genomic profiles.</title>
        <authorList>
            <person name="Matsumoto Y."/>
            <person name="Kinjo T."/>
            <person name="Motooka D."/>
            <person name="Nabeya D."/>
            <person name="Jung N."/>
            <person name="Uechi K."/>
            <person name="Horii T."/>
            <person name="Iida T."/>
            <person name="Fujita J."/>
            <person name="Nakamura S."/>
        </authorList>
    </citation>
    <scope>NUCLEOTIDE SEQUENCE [LARGE SCALE GENOMIC DNA]</scope>
    <source>
        <strain evidence="1 2">JCM 15657</strain>
    </source>
</reference>